<evidence type="ECO:0000313" key="5">
    <source>
        <dbReference type="Proteomes" id="UP000499080"/>
    </source>
</evidence>
<dbReference type="AlphaFoldDB" id="A0A4Y2FYM5"/>
<protein>
    <recommendedName>
        <fullName evidence="3">HTH CENPB-type domain-containing protein</fullName>
    </recommendedName>
</protein>
<comment type="caution">
    <text evidence="4">The sequence shown here is derived from an EMBL/GenBank/DDBJ whole genome shotgun (WGS) entry which is preliminary data.</text>
</comment>
<gene>
    <name evidence="4" type="ORF">AVEN_236132_1</name>
</gene>
<evidence type="ECO:0000313" key="4">
    <source>
        <dbReference type="EMBL" id="GBM46117.1"/>
    </source>
</evidence>
<dbReference type="GO" id="GO:0003677">
    <property type="term" value="F:DNA binding"/>
    <property type="evidence" value="ECO:0007669"/>
    <property type="project" value="UniProtKB-KW"/>
</dbReference>
<sequence length="95" mass="10861">MKCANDVELDSILYKWFIQNSSEGVPISRIKIQLKVLNFNYKLGGSKESQASSGWLEKFKNRHEIRQLSIVREKLSSDTEAGNSFIAELQDLIVE</sequence>
<dbReference type="PANTHER" id="PTHR19303:SF16">
    <property type="entry name" value="JERKY PROTEIN HOMOLOG-LIKE"/>
    <property type="match status" value="1"/>
</dbReference>
<organism evidence="4 5">
    <name type="scientific">Araneus ventricosus</name>
    <name type="common">Orbweaver spider</name>
    <name type="synonym">Epeira ventricosa</name>
    <dbReference type="NCBI Taxonomy" id="182803"/>
    <lineage>
        <taxon>Eukaryota</taxon>
        <taxon>Metazoa</taxon>
        <taxon>Ecdysozoa</taxon>
        <taxon>Arthropoda</taxon>
        <taxon>Chelicerata</taxon>
        <taxon>Arachnida</taxon>
        <taxon>Araneae</taxon>
        <taxon>Araneomorphae</taxon>
        <taxon>Entelegynae</taxon>
        <taxon>Araneoidea</taxon>
        <taxon>Araneidae</taxon>
        <taxon>Araneus</taxon>
    </lineage>
</organism>
<keyword evidence="5" id="KW-1185">Reference proteome</keyword>
<dbReference type="InterPro" id="IPR050863">
    <property type="entry name" value="CenT-Element_Derived"/>
</dbReference>
<dbReference type="SUPFAM" id="SSF46689">
    <property type="entry name" value="Homeodomain-like"/>
    <property type="match status" value="1"/>
</dbReference>
<dbReference type="PANTHER" id="PTHR19303">
    <property type="entry name" value="TRANSPOSON"/>
    <property type="match status" value="1"/>
</dbReference>
<dbReference type="Gene3D" id="1.10.10.60">
    <property type="entry name" value="Homeodomain-like"/>
    <property type="match status" value="1"/>
</dbReference>
<dbReference type="Pfam" id="PF03221">
    <property type="entry name" value="HTH_Tnp_Tc5"/>
    <property type="match status" value="1"/>
</dbReference>
<dbReference type="InterPro" id="IPR006600">
    <property type="entry name" value="HTH_CenpB_DNA-bd_dom"/>
</dbReference>
<reference evidence="4 5" key="1">
    <citation type="journal article" date="2019" name="Sci. Rep.">
        <title>Orb-weaving spider Araneus ventricosus genome elucidates the spidroin gene catalogue.</title>
        <authorList>
            <person name="Kono N."/>
            <person name="Nakamura H."/>
            <person name="Ohtoshi R."/>
            <person name="Moran D.A.P."/>
            <person name="Shinohara A."/>
            <person name="Yoshida Y."/>
            <person name="Fujiwara M."/>
            <person name="Mori M."/>
            <person name="Tomita M."/>
            <person name="Arakawa K."/>
        </authorList>
    </citation>
    <scope>NUCLEOTIDE SEQUENCE [LARGE SCALE GENOMIC DNA]</scope>
</reference>
<keyword evidence="2" id="KW-0238">DNA-binding</keyword>
<feature type="domain" description="HTH CENPB-type" evidence="3">
    <location>
        <begin position="1"/>
        <end position="69"/>
    </location>
</feature>
<evidence type="ECO:0000256" key="2">
    <source>
        <dbReference type="ARBA" id="ARBA00023125"/>
    </source>
</evidence>
<dbReference type="GO" id="GO:0005634">
    <property type="term" value="C:nucleus"/>
    <property type="evidence" value="ECO:0007669"/>
    <property type="project" value="UniProtKB-SubCell"/>
</dbReference>
<proteinExistence type="predicted"/>
<dbReference type="SMART" id="SM00674">
    <property type="entry name" value="CENPB"/>
    <property type="match status" value="1"/>
</dbReference>
<comment type="subcellular location">
    <subcellularLocation>
        <location evidence="1">Nucleus</location>
    </subcellularLocation>
</comment>
<accession>A0A4Y2FYM5</accession>
<dbReference type="OrthoDB" id="117511at2759"/>
<evidence type="ECO:0000256" key="1">
    <source>
        <dbReference type="ARBA" id="ARBA00004123"/>
    </source>
</evidence>
<evidence type="ECO:0000259" key="3">
    <source>
        <dbReference type="PROSITE" id="PS51253"/>
    </source>
</evidence>
<dbReference type="Proteomes" id="UP000499080">
    <property type="component" value="Unassembled WGS sequence"/>
</dbReference>
<dbReference type="PROSITE" id="PS51253">
    <property type="entry name" value="HTH_CENPB"/>
    <property type="match status" value="1"/>
</dbReference>
<dbReference type="InterPro" id="IPR009057">
    <property type="entry name" value="Homeodomain-like_sf"/>
</dbReference>
<dbReference type="EMBL" id="BGPR01001123">
    <property type="protein sequence ID" value="GBM46117.1"/>
    <property type="molecule type" value="Genomic_DNA"/>
</dbReference>
<name>A0A4Y2FYM5_ARAVE</name>